<dbReference type="PANTHER" id="PTHR43673:SF2">
    <property type="entry name" value="NITROREDUCTASE"/>
    <property type="match status" value="1"/>
</dbReference>
<dbReference type="SUPFAM" id="SSF55469">
    <property type="entry name" value="FMN-dependent nitroreductase-like"/>
    <property type="match status" value="1"/>
</dbReference>
<dbReference type="InterPro" id="IPR029479">
    <property type="entry name" value="Nitroreductase"/>
</dbReference>
<gene>
    <name evidence="8" type="ORF">FK220_010660</name>
</gene>
<evidence type="ECO:0000259" key="7">
    <source>
        <dbReference type="Pfam" id="PF00881"/>
    </source>
</evidence>
<dbReference type="Pfam" id="PF00881">
    <property type="entry name" value="Nitroreductase"/>
    <property type="match status" value="1"/>
</dbReference>
<dbReference type="PANTHER" id="PTHR43673">
    <property type="entry name" value="NAD(P)H NITROREDUCTASE YDGI-RELATED"/>
    <property type="match status" value="1"/>
</dbReference>
<dbReference type="RefSeq" id="WP_152574318.1">
    <property type="nucleotide sequence ID" value="NZ_VIKU02000003.1"/>
</dbReference>
<comment type="caution">
    <text evidence="8">The sequence shown here is derived from an EMBL/GenBank/DDBJ whole genome shotgun (WGS) entry which is preliminary data.</text>
</comment>
<protein>
    <submittedName>
        <fullName evidence="8">NAD(P)H-dependent oxidoreductase</fullName>
    </submittedName>
</protein>
<reference evidence="8" key="1">
    <citation type="submission" date="2019-07" db="EMBL/GenBank/DDBJ databases">
        <authorList>
            <person name="De-Chao Zhang Q."/>
        </authorList>
    </citation>
    <scope>NUCLEOTIDE SEQUENCE</scope>
    <source>
        <strain evidence="8">TP-CH-4</strain>
    </source>
</reference>
<evidence type="ECO:0000313" key="9">
    <source>
        <dbReference type="Proteomes" id="UP000707206"/>
    </source>
</evidence>
<organism evidence="8 9">
    <name type="scientific">Pelagihabitans pacificus</name>
    <dbReference type="NCBI Taxonomy" id="2696054"/>
    <lineage>
        <taxon>Bacteria</taxon>
        <taxon>Pseudomonadati</taxon>
        <taxon>Bacteroidota</taxon>
        <taxon>Flavobacteriia</taxon>
        <taxon>Flavobacteriales</taxon>
        <taxon>Flavobacteriaceae</taxon>
        <taxon>Pelagihabitans</taxon>
    </lineage>
</organism>
<keyword evidence="5" id="KW-0521">NADP</keyword>
<evidence type="ECO:0000256" key="5">
    <source>
        <dbReference type="ARBA" id="ARBA00022857"/>
    </source>
</evidence>
<dbReference type="Gene3D" id="3.40.109.10">
    <property type="entry name" value="NADH Oxidase"/>
    <property type="match status" value="1"/>
</dbReference>
<evidence type="ECO:0000256" key="4">
    <source>
        <dbReference type="ARBA" id="ARBA00022643"/>
    </source>
</evidence>
<proteinExistence type="inferred from homology"/>
<keyword evidence="9" id="KW-1185">Reference proteome</keyword>
<dbReference type="CDD" id="cd02149">
    <property type="entry name" value="NfsB-like"/>
    <property type="match status" value="1"/>
</dbReference>
<evidence type="ECO:0000256" key="3">
    <source>
        <dbReference type="ARBA" id="ARBA00022630"/>
    </source>
</evidence>
<dbReference type="EMBL" id="VIKU02000003">
    <property type="protein sequence ID" value="NHF59802.1"/>
    <property type="molecule type" value="Genomic_DNA"/>
</dbReference>
<feature type="domain" description="Nitroreductase" evidence="7">
    <location>
        <begin position="9"/>
        <end position="186"/>
    </location>
</feature>
<evidence type="ECO:0000256" key="1">
    <source>
        <dbReference type="ARBA" id="ARBA00001917"/>
    </source>
</evidence>
<keyword evidence="4" id="KW-0288">FMN</keyword>
<comment type="similarity">
    <text evidence="2">Belongs to the nitroreductase family.</text>
</comment>
<dbReference type="GO" id="GO:0016491">
    <property type="term" value="F:oxidoreductase activity"/>
    <property type="evidence" value="ECO:0007669"/>
    <property type="project" value="UniProtKB-KW"/>
</dbReference>
<accession>A0A967AY96</accession>
<dbReference type="InterPro" id="IPR000415">
    <property type="entry name" value="Nitroreductase-like"/>
</dbReference>
<dbReference type="InterPro" id="IPR033878">
    <property type="entry name" value="NfsB-like"/>
</dbReference>
<keyword evidence="6" id="KW-0560">Oxidoreductase</keyword>
<evidence type="ECO:0000313" key="8">
    <source>
        <dbReference type="EMBL" id="NHF59802.1"/>
    </source>
</evidence>
<sequence length="211" mass="24123">MKDSITSLEWRYAVKKFDSGRMLDDEQVEKLKQAFNLTATSYGLQPIKMMVLQNKEVQRALVAHSYGQEQVAQASHVLILCIENQIDARYISDYFEQVRKVRGTSEEILNPFKEDLVNSFSKKDVDEIKRWSTNQAYLAMGNLLTICALEKIDSCPMEGFVPEAYDALLGLHEKGLTSVLVLPIGYRAEDDMFADFKKVRKNLEESVIDIN</sequence>
<keyword evidence="3" id="KW-0285">Flavoprotein</keyword>
<dbReference type="AlphaFoldDB" id="A0A967AY96"/>
<evidence type="ECO:0000256" key="2">
    <source>
        <dbReference type="ARBA" id="ARBA00007118"/>
    </source>
</evidence>
<reference evidence="8" key="2">
    <citation type="submission" date="2020-03" db="EMBL/GenBank/DDBJ databases">
        <title>Flavobacteriaceae bacterium strain TP-CH-4, a member of the family Flavobacteriaceae isolated from a deep-sea seamount.</title>
        <authorList>
            <person name="Zhang D.-C."/>
        </authorList>
    </citation>
    <scope>NUCLEOTIDE SEQUENCE</scope>
    <source>
        <strain evidence="8">TP-CH-4</strain>
    </source>
</reference>
<dbReference type="Proteomes" id="UP000707206">
    <property type="component" value="Unassembled WGS sequence"/>
</dbReference>
<name>A0A967AY96_9FLAO</name>
<comment type="cofactor">
    <cofactor evidence="1">
        <name>FMN</name>
        <dbReference type="ChEBI" id="CHEBI:58210"/>
    </cofactor>
</comment>
<evidence type="ECO:0000256" key="6">
    <source>
        <dbReference type="ARBA" id="ARBA00023002"/>
    </source>
</evidence>